<organism evidence="1">
    <name type="scientific">Arundo donax</name>
    <name type="common">Giant reed</name>
    <name type="synonym">Donax arundinaceus</name>
    <dbReference type="NCBI Taxonomy" id="35708"/>
    <lineage>
        <taxon>Eukaryota</taxon>
        <taxon>Viridiplantae</taxon>
        <taxon>Streptophyta</taxon>
        <taxon>Embryophyta</taxon>
        <taxon>Tracheophyta</taxon>
        <taxon>Spermatophyta</taxon>
        <taxon>Magnoliopsida</taxon>
        <taxon>Liliopsida</taxon>
        <taxon>Poales</taxon>
        <taxon>Poaceae</taxon>
        <taxon>PACMAD clade</taxon>
        <taxon>Arundinoideae</taxon>
        <taxon>Arundineae</taxon>
        <taxon>Arundo</taxon>
    </lineage>
</organism>
<accession>A0A0A9FNA8</accession>
<evidence type="ECO:0000313" key="1">
    <source>
        <dbReference type="EMBL" id="JAE09783.1"/>
    </source>
</evidence>
<dbReference type="EMBL" id="GBRH01188113">
    <property type="protein sequence ID" value="JAE09783.1"/>
    <property type="molecule type" value="Transcribed_RNA"/>
</dbReference>
<sequence length="19" mass="1988">MLSSFNTFCASLIISVTPG</sequence>
<reference evidence="1" key="2">
    <citation type="journal article" date="2015" name="Data Brief">
        <title>Shoot transcriptome of the giant reed, Arundo donax.</title>
        <authorList>
            <person name="Barrero R.A."/>
            <person name="Guerrero F.D."/>
            <person name="Moolhuijzen P."/>
            <person name="Goolsby J.A."/>
            <person name="Tidwell J."/>
            <person name="Bellgard S.E."/>
            <person name="Bellgard M.I."/>
        </authorList>
    </citation>
    <scope>NUCLEOTIDE SEQUENCE</scope>
    <source>
        <tissue evidence="1">Shoot tissue taken approximately 20 cm above the soil surface</tissue>
    </source>
</reference>
<reference evidence="1" key="1">
    <citation type="submission" date="2014-09" db="EMBL/GenBank/DDBJ databases">
        <authorList>
            <person name="Magalhaes I.L.F."/>
            <person name="Oliveira U."/>
            <person name="Santos F.R."/>
            <person name="Vidigal T.H.D.A."/>
            <person name="Brescovit A.D."/>
            <person name="Santos A.J."/>
        </authorList>
    </citation>
    <scope>NUCLEOTIDE SEQUENCE</scope>
    <source>
        <tissue evidence="1">Shoot tissue taken approximately 20 cm above the soil surface</tissue>
    </source>
</reference>
<dbReference type="AlphaFoldDB" id="A0A0A9FNA8"/>
<protein>
    <submittedName>
        <fullName evidence="1">Uncharacterized protein</fullName>
    </submittedName>
</protein>
<name>A0A0A9FNA8_ARUDO</name>
<proteinExistence type="predicted"/>